<sequence length="232" mass="26127">MADEDYEHVYKIILLGDATVGKSHLLCRYIRGDLPVQAKATIGVEFATRTVPLASGGSVKAQIWDTAGQERYRSITSAHYRRAVGALLVYDVTNRSSFYNCKKWLDELRASSYDDIVILLIANKVDLTNTQEGDNVRLDVVMAVEGMEFASENNLHFFEASAVTGYNVKEIFEFLIQQIYNLKSRLPSVTERITSFNSIVPNLHTDKINKRDKLTQLGCLEQGCFNTNCNTQ</sequence>
<dbReference type="AlphaFoldDB" id="Q4N4T1"/>
<dbReference type="SMART" id="SM00173">
    <property type="entry name" value="RAS"/>
    <property type="match status" value="1"/>
</dbReference>
<dbReference type="PRINTS" id="PR00449">
    <property type="entry name" value="RASTRNSFRMNG"/>
</dbReference>
<dbReference type="EMBL" id="AAGK01000002">
    <property type="protein sequence ID" value="EAN32842.1"/>
    <property type="molecule type" value="Genomic_DNA"/>
</dbReference>
<dbReference type="FunFam" id="3.40.50.300:FF:001329">
    <property type="entry name" value="Small GTP-binding protein, putative"/>
    <property type="match status" value="1"/>
</dbReference>
<gene>
    <name evidence="2" type="ordered locus">TP02_0559</name>
</gene>
<evidence type="ECO:0000313" key="2">
    <source>
        <dbReference type="EMBL" id="EAN32842.1"/>
    </source>
</evidence>
<dbReference type="Gene3D" id="3.40.50.300">
    <property type="entry name" value="P-loop containing nucleotide triphosphate hydrolases"/>
    <property type="match status" value="1"/>
</dbReference>
<dbReference type="SMART" id="SM00175">
    <property type="entry name" value="RAB"/>
    <property type="match status" value="1"/>
</dbReference>
<reference evidence="2 3" key="1">
    <citation type="journal article" date="2005" name="Science">
        <title>Genome sequence of Theileria parva, a bovine pathogen that transforms lymphocytes.</title>
        <authorList>
            <person name="Gardner M.J."/>
            <person name="Bishop R."/>
            <person name="Shah T."/>
            <person name="de Villiers E.P."/>
            <person name="Carlton J.M."/>
            <person name="Hall N."/>
            <person name="Ren Q."/>
            <person name="Paulsen I.T."/>
            <person name="Pain A."/>
            <person name="Berriman M."/>
            <person name="Wilson R.J.M."/>
            <person name="Sato S."/>
            <person name="Ralph S.A."/>
            <person name="Mann D.J."/>
            <person name="Xiong Z."/>
            <person name="Shallom S.J."/>
            <person name="Weidman J."/>
            <person name="Jiang L."/>
            <person name="Lynn J."/>
            <person name="Weaver B."/>
            <person name="Shoaibi A."/>
            <person name="Domingo A.R."/>
            <person name="Wasawo D."/>
            <person name="Crabtree J."/>
            <person name="Wortman J.R."/>
            <person name="Haas B."/>
            <person name="Angiuoli S.V."/>
            <person name="Creasy T.H."/>
            <person name="Lu C."/>
            <person name="Suh B."/>
            <person name="Silva J.C."/>
            <person name="Utterback T.R."/>
            <person name="Feldblyum T.V."/>
            <person name="Pertea M."/>
            <person name="Allen J."/>
            <person name="Nierman W.C."/>
            <person name="Taracha E.L.N."/>
            <person name="Salzberg S.L."/>
            <person name="White O.R."/>
            <person name="Fitzhugh H.A."/>
            <person name="Morzaria S."/>
            <person name="Venter J.C."/>
            <person name="Fraser C.M."/>
            <person name="Nene V."/>
        </authorList>
    </citation>
    <scope>NUCLEOTIDE SEQUENCE [LARGE SCALE GENOMIC DNA]</scope>
    <source>
        <strain evidence="2 3">Muguga</strain>
    </source>
</reference>
<dbReference type="InterPro" id="IPR005225">
    <property type="entry name" value="Small_GTP-bd"/>
</dbReference>
<dbReference type="Proteomes" id="UP000001949">
    <property type="component" value="Unassembled WGS sequence"/>
</dbReference>
<organism evidence="2 3">
    <name type="scientific">Theileria parva</name>
    <name type="common">East coast fever infection agent</name>
    <dbReference type="NCBI Taxonomy" id="5875"/>
    <lineage>
        <taxon>Eukaryota</taxon>
        <taxon>Sar</taxon>
        <taxon>Alveolata</taxon>
        <taxon>Apicomplexa</taxon>
        <taxon>Aconoidasida</taxon>
        <taxon>Piroplasmida</taxon>
        <taxon>Theileriidae</taxon>
        <taxon>Theileria</taxon>
    </lineage>
</organism>
<dbReference type="KEGG" id="tpv:TP02_0559"/>
<proteinExistence type="inferred from homology"/>
<dbReference type="InterPro" id="IPR001806">
    <property type="entry name" value="Small_GTPase"/>
</dbReference>
<dbReference type="eggNOG" id="KOG0087">
    <property type="taxonomic scope" value="Eukaryota"/>
</dbReference>
<dbReference type="SMART" id="SM00177">
    <property type="entry name" value="ARF"/>
    <property type="match status" value="1"/>
</dbReference>
<dbReference type="STRING" id="5875.Q4N4T1"/>
<dbReference type="PROSITE" id="PS51419">
    <property type="entry name" value="RAB"/>
    <property type="match status" value="1"/>
</dbReference>
<dbReference type="InterPro" id="IPR027417">
    <property type="entry name" value="P-loop_NTPase"/>
</dbReference>
<accession>Q4N4T1</accession>
<evidence type="ECO:0000256" key="1">
    <source>
        <dbReference type="ARBA" id="ARBA00006270"/>
    </source>
</evidence>
<dbReference type="VEuPathDB" id="PiroplasmaDB:TpMuguga_02g00559"/>
<dbReference type="GeneID" id="3502074"/>
<dbReference type="SMART" id="SM00174">
    <property type="entry name" value="RHO"/>
    <property type="match status" value="1"/>
</dbReference>
<dbReference type="InParanoid" id="Q4N4T1"/>
<dbReference type="PROSITE" id="PS51421">
    <property type="entry name" value="RAS"/>
    <property type="match status" value="1"/>
</dbReference>
<protein>
    <submittedName>
        <fullName evidence="2">GTP-binding protein rab11, putative</fullName>
    </submittedName>
</protein>
<dbReference type="SMART" id="SM00176">
    <property type="entry name" value="RAN"/>
    <property type="match status" value="1"/>
</dbReference>
<dbReference type="SUPFAM" id="SSF52540">
    <property type="entry name" value="P-loop containing nucleoside triphosphate hydrolases"/>
    <property type="match status" value="1"/>
</dbReference>
<dbReference type="GO" id="GO:0003924">
    <property type="term" value="F:GTPase activity"/>
    <property type="evidence" value="ECO:0007669"/>
    <property type="project" value="InterPro"/>
</dbReference>
<dbReference type="Pfam" id="PF00071">
    <property type="entry name" value="Ras"/>
    <property type="match status" value="1"/>
</dbReference>
<evidence type="ECO:0000313" key="3">
    <source>
        <dbReference type="Proteomes" id="UP000001949"/>
    </source>
</evidence>
<name>Q4N4T1_THEPA</name>
<comment type="caution">
    <text evidence="2">The sequence shown here is derived from an EMBL/GenBank/DDBJ whole genome shotgun (WGS) entry which is preliminary data.</text>
</comment>
<dbReference type="InterPro" id="IPR050209">
    <property type="entry name" value="Rab_GTPases_membrane_traffic"/>
</dbReference>
<dbReference type="OMA" id="EIYNNRM"/>
<keyword evidence="3" id="KW-1185">Reference proteome</keyword>
<comment type="similarity">
    <text evidence="1">Belongs to the small GTPase superfamily. Rab family.</text>
</comment>
<dbReference type="PANTHER" id="PTHR47979">
    <property type="entry name" value="DRAB11-RELATED"/>
    <property type="match status" value="1"/>
</dbReference>
<dbReference type="GO" id="GO:0005525">
    <property type="term" value="F:GTP binding"/>
    <property type="evidence" value="ECO:0007669"/>
    <property type="project" value="InterPro"/>
</dbReference>
<dbReference type="NCBIfam" id="TIGR00231">
    <property type="entry name" value="small_GTP"/>
    <property type="match status" value="1"/>
</dbReference>